<evidence type="ECO:0000256" key="4">
    <source>
        <dbReference type="ARBA" id="ARBA00023157"/>
    </source>
</evidence>
<keyword evidence="2" id="KW-0732">Signal</keyword>
<name>A0A7M1QTX4_9ACTO</name>
<dbReference type="RefSeq" id="WP_197550917.1">
    <property type="nucleotide sequence ID" value="NZ_CP063213.1"/>
</dbReference>
<proteinExistence type="inferred from homology"/>
<accession>A0A7M1QTX4</accession>
<evidence type="ECO:0000256" key="3">
    <source>
        <dbReference type="ARBA" id="ARBA00023002"/>
    </source>
</evidence>
<dbReference type="SUPFAM" id="SSF52833">
    <property type="entry name" value="Thioredoxin-like"/>
    <property type="match status" value="1"/>
</dbReference>
<dbReference type="Pfam" id="PF13462">
    <property type="entry name" value="Thioredoxin_4"/>
    <property type="match status" value="1"/>
</dbReference>
<protein>
    <submittedName>
        <fullName evidence="6">Thioredoxin domain-containing protein</fullName>
    </submittedName>
</protein>
<evidence type="ECO:0000256" key="5">
    <source>
        <dbReference type="ARBA" id="ARBA00023284"/>
    </source>
</evidence>
<keyword evidence="7" id="KW-1185">Reference proteome</keyword>
<dbReference type="InterPro" id="IPR013766">
    <property type="entry name" value="Thioredoxin_domain"/>
</dbReference>
<comment type="similarity">
    <text evidence="1">Belongs to the thioredoxin family. DsbA subfamily.</text>
</comment>
<dbReference type="EMBL" id="CP063213">
    <property type="protein sequence ID" value="QOR45261.1"/>
    <property type="molecule type" value="Genomic_DNA"/>
</dbReference>
<accession>A0A8A5UEK6</accession>
<evidence type="ECO:0000313" key="7">
    <source>
        <dbReference type="Proteomes" id="UP000595053"/>
    </source>
</evidence>
<evidence type="ECO:0000256" key="1">
    <source>
        <dbReference type="ARBA" id="ARBA00005791"/>
    </source>
</evidence>
<dbReference type="PROSITE" id="PS51352">
    <property type="entry name" value="THIOREDOXIN_2"/>
    <property type="match status" value="1"/>
</dbReference>
<dbReference type="PANTHER" id="PTHR13887:SF14">
    <property type="entry name" value="DISULFIDE BOND FORMATION PROTEIN D"/>
    <property type="match status" value="1"/>
</dbReference>
<keyword evidence="3" id="KW-0560">Oxidoreductase</keyword>
<dbReference type="InterPro" id="IPR012336">
    <property type="entry name" value="Thioredoxin-like_fold"/>
</dbReference>
<gene>
    <name evidence="6" type="ORF">INS88_08250</name>
</gene>
<evidence type="ECO:0000256" key="2">
    <source>
        <dbReference type="ARBA" id="ARBA00022729"/>
    </source>
</evidence>
<dbReference type="GO" id="GO:0016491">
    <property type="term" value="F:oxidoreductase activity"/>
    <property type="evidence" value="ECO:0007669"/>
    <property type="project" value="UniProtKB-KW"/>
</dbReference>
<dbReference type="AlphaFoldDB" id="A0A7M1QTX4"/>
<dbReference type="InterPro" id="IPR036249">
    <property type="entry name" value="Thioredoxin-like_sf"/>
</dbReference>
<keyword evidence="5" id="KW-0676">Redox-active center</keyword>
<dbReference type="PANTHER" id="PTHR13887">
    <property type="entry name" value="GLUTATHIONE S-TRANSFERASE KAPPA"/>
    <property type="match status" value="1"/>
</dbReference>
<dbReference type="Gene3D" id="3.40.30.10">
    <property type="entry name" value="Glutaredoxin"/>
    <property type="match status" value="1"/>
</dbReference>
<sequence>MTKARMQKLVPALVIALAGLIIGVVLANALGAGEPEAKRMSAGVPEGQRPAIGPTAPTHVQNPGAPDFASIEQRVADDPLALGDAAAPVVMLAFSDYQCPFCALWTDRTLPVMKKYVKEGQLRIEWHDISIFGEDSERAALAALAAGAQGRFWDFHDELFAGGRIRQPQQLSHDELVAVADKLGLDVAKFSADLAAPETAQTVAKNKALGSDLGVYSTPVFVINGKPIIGAQPEATFTDAVEAALKEAGR</sequence>
<organism evidence="6 7">
    <name type="scientific">Trueperella pecoris</name>
    <dbReference type="NCBI Taxonomy" id="2733571"/>
    <lineage>
        <taxon>Bacteria</taxon>
        <taxon>Bacillati</taxon>
        <taxon>Actinomycetota</taxon>
        <taxon>Actinomycetes</taxon>
        <taxon>Actinomycetales</taxon>
        <taxon>Actinomycetaceae</taxon>
        <taxon>Trueperella</taxon>
    </lineage>
</organism>
<evidence type="ECO:0000313" key="6">
    <source>
        <dbReference type="EMBL" id="QOR45261.1"/>
    </source>
</evidence>
<dbReference type="Proteomes" id="UP000595053">
    <property type="component" value="Chromosome"/>
</dbReference>
<keyword evidence="4" id="KW-1015">Disulfide bond</keyword>
<reference evidence="6 7" key="1">
    <citation type="submission" date="2020-10" db="EMBL/GenBank/DDBJ databases">
        <title>Trueperella pecoris sp. nov. isolated from bovine and porcine specimens.</title>
        <authorList>
            <person name="Schoenecker L."/>
            <person name="Schnydrig P."/>
            <person name="Brodard I."/>
            <person name="Thomann A."/>
            <person name="Hemphill A."/>
            <person name="Rodriguez-Campos S."/>
            <person name="Perreten V."/>
            <person name="Jores J."/>
            <person name="Kittl S."/>
        </authorList>
    </citation>
    <scope>NUCLEOTIDE SEQUENCE [LARGE SCALE GENOMIC DNA]</scope>
    <source>
        <strain evidence="6 7">15A0121</strain>
    </source>
</reference>